<name>A0A699IBQ7_TANCI</name>
<proteinExistence type="predicted"/>
<evidence type="ECO:0000313" key="3">
    <source>
        <dbReference type="EMBL" id="GEZ37913.1"/>
    </source>
</evidence>
<evidence type="ECO:0000256" key="1">
    <source>
        <dbReference type="SAM" id="MobiDB-lite"/>
    </source>
</evidence>
<comment type="caution">
    <text evidence="3">The sequence shown here is derived from an EMBL/GenBank/DDBJ whole genome shotgun (WGS) entry which is preliminary data.</text>
</comment>
<reference evidence="3" key="1">
    <citation type="journal article" date="2019" name="Sci. Rep.">
        <title>Draft genome of Tanacetum cinerariifolium, the natural source of mosquito coil.</title>
        <authorList>
            <person name="Yamashiro T."/>
            <person name="Shiraishi A."/>
            <person name="Satake H."/>
            <person name="Nakayama K."/>
        </authorList>
    </citation>
    <scope>NUCLEOTIDE SEQUENCE</scope>
</reference>
<accession>A0A699IBQ7</accession>
<feature type="region of interest" description="Disordered" evidence="1">
    <location>
        <begin position="53"/>
        <end position="76"/>
    </location>
</feature>
<feature type="region of interest" description="Disordered" evidence="1">
    <location>
        <begin position="507"/>
        <end position="603"/>
    </location>
</feature>
<feature type="compositionally biased region" description="Polar residues" evidence="1">
    <location>
        <begin position="53"/>
        <end position="65"/>
    </location>
</feature>
<dbReference type="EMBL" id="BKCJ010271855">
    <property type="protein sequence ID" value="GEZ37913.1"/>
    <property type="molecule type" value="Genomic_DNA"/>
</dbReference>
<protein>
    <recommendedName>
        <fullName evidence="2">Reverse transcriptase Ty1/copia-type domain-containing protein</fullName>
    </recommendedName>
</protein>
<gene>
    <name evidence="3" type="ORF">Tci_509886</name>
</gene>
<dbReference type="CDD" id="cd09272">
    <property type="entry name" value="RNase_HI_RT_Ty1"/>
    <property type="match status" value="1"/>
</dbReference>
<feature type="compositionally biased region" description="Basic and acidic residues" evidence="1">
    <location>
        <begin position="66"/>
        <end position="76"/>
    </location>
</feature>
<feature type="compositionally biased region" description="Basic and acidic residues" evidence="1">
    <location>
        <begin position="543"/>
        <end position="552"/>
    </location>
</feature>
<dbReference type="PANTHER" id="PTHR11439">
    <property type="entry name" value="GAG-POL-RELATED RETROTRANSPOSON"/>
    <property type="match status" value="1"/>
</dbReference>
<feature type="domain" description="Reverse transcriptase Ty1/copia-type" evidence="2">
    <location>
        <begin position="305"/>
        <end position="387"/>
    </location>
</feature>
<organism evidence="3">
    <name type="scientific">Tanacetum cinerariifolium</name>
    <name type="common">Dalmatian daisy</name>
    <name type="synonym">Chrysanthemum cinerariifolium</name>
    <dbReference type="NCBI Taxonomy" id="118510"/>
    <lineage>
        <taxon>Eukaryota</taxon>
        <taxon>Viridiplantae</taxon>
        <taxon>Streptophyta</taxon>
        <taxon>Embryophyta</taxon>
        <taxon>Tracheophyta</taxon>
        <taxon>Spermatophyta</taxon>
        <taxon>Magnoliopsida</taxon>
        <taxon>eudicotyledons</taxon>
        <taxon>Gunneridae</taxon>
        <taxon>Pentapetalae</taxon>
        <taxon>asterids</taxon>
        <taxon>campanulids</taxon>
        <taxon>Asterales</taxon>
        <taxon>Asteraceae</taxon>
        <taxon>Asteroideae</taxon>
        <taxon>Anthemideae</taxon>
        <taxon>Anthemidinae</taxon>
        <taxon>Tanacetum</taxon>
    </lineage>
</organism>
<evidence type="ECO:0000259" key="2">
    <source>
        <dbReference type="Pfam" id="PF07727"/>
    </source>
</evidence>
<sequence>MNYKLVIAGNQSNGNACTKACDDAGKDRMETVPGKDYILLPLWTADLLISQESKSSQDDIFQPSSDDGKKVDEDPRQEIECKDQEKKDNVNNTNNVNATGTNRVNVVGANTNNELPFDPEMPELEDINTFNFSNEDEDDGAEADMNNLDTVIQRRNMSKNLEEHGFVTTIHKRTNHKDLQNCLFACFLSQEEPKKDERCIVIRNKARLVAQGHTQEEGIYYDEVFAPVARIKAIRLFLAYASFKDFMVYQMDVKSDFLYGKIEEEVYVCQPLGFDDPDFPDKLCKVEKVLYRLYQAPRAWHKDDILLVQVYADDIIFGLTKKGLCNALEKMMHEKFQMSSMGELTLFLGLQVKQKQYGIFISQDKYVAEILKKYGFLEVKNASTPMNTLKPLLKDEDGEEVDVHMYRSMIGSLMYLTSSRPDIMFAVLKGHPKLGLWYPKDSPFDLVAYTDIDYVESSLDRKSTTGCCQYLRCRLISWQCKKQTMVENFTTEAEYVAKTINGEAQLQAPVDGKKKKSKSRRTKRKDTEVPQLSVPSSVADEAVNEKMDDSLERAATTDTSLDAEQDRGGGPRCQEAMGDAAAQTRLSARVESSENKGLGEEDASKQKRIADIDANKDIYLVNIHTNKDIFGVIDDDVIVEDAEMLFDVADDLRGEEVFVSQEVPLNDAAATTTTAIINDITLAQALAELKSANPKAATTITTVKYKEKGKMVEQEPVKKFSKKDQLMLDEELAFKLQAKEEEKEMIAREKAQQIEEVNIAWDDVQAN</sequence>
<feature type="compositionally biased region" description="Basic and acidic residues" evidence="1">
    <location>
        <begin position="591"/>
        <end position="603"/>
    </location>
</feature>
<feature type="compositionally biased region" description="Basic residues" evidence="1">
    <location>
        <begin position="513"/>
        <end position="524"/>
    </location>
</feature>
<dbReference type="PANTHER" id="PTHR11439:SF495">
    <property type="entry name" value="REVERSE TRANSCRIPTASE, RNA-DEPENDENT DNA POLYMERASE-RELATED"/>
    <property type="match status" value="1"/>
</dbReference>
<dbReference type="AlphaFoldDB" id="A0A699IBQ7"/>
<dbReference type="Pfam" id="PF07727">
    <property type="entry name" value="RVT_2"/>
    <property type="match status" value="2"/>
</dbReference>
<dbReference type="InterPro" id="IPR013103">
    <property type="entry name" value="RVT_2"/>
</dbReference>
<feature type="domain" description="Reverse transcriptase Ty1/copia-type" evidence="2">
    <location>
        <begin position="194"/>
        <end position="302"/>
    </location>
</feature>